<dbReference type="PANTHER" id="PTHR33710:SF79">
    <property type="entry name" value="OS06G0205337 PROTEIN"/>
    <property type="match status" value="1"/>
</dbReference>
<evidence type="ECO:0008006" key="3">
    <source>
        <dbReference type="Google" id="ProtNLM"/>
    </source>
</evidence>
<protein>
    <recommendedName>
        <fullName evidence="3">Endonuclease/exonuclease/phosphatase domain-containing protein</fullName>
    </recommendedName>
</protein>
<sequence length="137" mass="16558">MEIRLDRALINTRFFNLFQEAKLTNIELTTSDHCPIFLEPATKHNFVYTRRFKFENSWLREPLCRHIVEDCWRNNAGQSWQIKVEDCSNKLAKLWREITERFKDRINRSKRIIKMVKGRINEASMQQRSMQQRRVGG</sequence>
<keyword evidence="2" id="KW-1185">Reference proteome</keyword>
<dbReference type="AlphaFoldDB" id="A0AAD8J4I8"/>
<gene>
    <name evidence="1" type="ORF">POM88_005964</name>
</gene>
<dbReference type="EMBL" id="JAUIZM010000002">
    <property type="protein sequence ID" value="KAK1396101.1"/>
    <property type="molecule type" value="Genomic_DNA"/>
</dbReference>
<name>A0AAD8J4I8_9APIA</name>
<evidence type="ECO:0000313" key="2">
    <source>
        <dbReference type="Proteomes" id="UP001237642"/>
    </source>
</evidence>
<proteinExistence type="predicted"/>
<dbReference type="PANTHER" id="PTHR33710">
    <property type="entry name" value="BNAC02G09200D PROTEIN"/>
    <property type="match status" value="1"/>
</dbReference>
<reference evidence="1" key="2">
    <citation type="submission" date="2023-05" db="EMBL/GenBank/DDBJ databases">
        <authorList>
            <person name="Schelkunov M.I."/>
        </authorList>
    </citation>
    <scope>NUCLEOTIDE SEQUENCE</scope>
    <source>
        <strain evidence="1">Hsosn_3</strain>
        <tissue evidence="1">Leaf</tissue>
    </source>
</reference>
<evidence type="ECO:0000313" key="1">
    <source>
        <dbReference type="EMBL" id="KAK1396101.1"/>
    </source>
</evidence>
<accession>A0AAD8J4I8</accession>
<organism evidence="1 2">
    <name type="scientific">Heracleum sosnowskyi</name>
    <dbReference type="NCBI Taxonomy" id="360622"/>
    <lineage>
        <taxon>Eukaryota</taxon>
        <taxon>Viridiplantae</taxon>
        <taxon>Streptophyta</taxon>
        <taxon>Embryophyta</taxon>
        <taxon>Tracheophyta</taxon>
        <taxon>Spermatophyta</taxon>
        <taxon>Magnoliopsida</taxon>
        <taxon>eudicotyledons</taxon>
        <taxon>Gunneridae</taxon>
        <taxon>Pentapetalae</taxon>
        <taxon>asterids</taxon>
        <taxon>campanulids</taxon>
        <taxon>Apiales</taxon>
        <taxon>Apiaceae</taxon>
        <taxon>Apioideae</taxon>
        <taxon>apioid superclade</taxon>
        <taxon>Tordylieae</taxon>
        <taxon>Tordyliinae</taxon>
        <taxon>Heracleum</taxon>
    </lineage>
</organism>
<dbReference type="Proteomes" id="UP001237642">
    <property type="component" value="Unassembled WGS sequence"/>
</dbReference>
<comment type="caution">
    <text evidence="1">The sequence shown here is derived from an EMBL/GenBank/DDBJ whole genome shotgun (WGS) entry which is preliminary data.</text>
</comment>
<reference evidence="1" key="1">
    <citation type="submission" date="2023-02" db="EMBL/GenBank/DDBJ databases">
        <title>Genome of toxic invasive species Heracleum sosnowskyi carries increased number of genes despite the absence of recent whole-genome duplications.</title>
        <authorList>
            <person name="Schelkunov M."/>
            <person name="Shtratnikova V."/>
            <person name="Makarenko M."/>
            <person name="Klepikova A."/>
            <person name="Omelchenko D."/>
            <person name="Novikova G."/>
            <person name="Obukhova E."/>
            <person name="Bogdanov V."/>
            <person name="Penin A."/>
            <person name="Logacheva M."/>
        </authorList>
    </citation>
    <scope>NUCLEOTIDE SEQUENCE</scope>
    <source>
        <strain evidence="1">Hsosn_3</strain>
        <tissue evidence="1">Leaf</tissue>
    </source>
</reference>